<evidence type="ECO:0000313" key="4">
    <source>
        <dbReference type="Proteomes" id="UP000198406"/>
    </source>
</evidence>
<gene>
    <name evidence="3" type="ORF">FisN_1Hh245</name>
</gene>
<dbReference type="OrthoDB" id="46296at2759"/>
<keyword evidence="4" id="KW-1185">Reference proteome</keyword>
<dbReference type="Pfam" id="PF24437">
    <property type="entry name" value="INTS7_HB"/>
    <property type="match status" value="1"/>
</dbReference>
<evidence type="ECO:0000313" key="3">
    <source>
        <dbReference type="EMBL" id="GAX12313.1"/>
    </source>
</evidence>
<accession>A0A1Z5JE89</accession>
<dbReference type="InParanoid" id="A0A1Z5JE89"/>
<protein>
    <recommendedName>
        <fullName evidence="2">Integrator complex subunit 7 helical bundle domain-containing protein</fullName>
    </recommendedName>
</protein>
<dbReference type="AlphaFoldDB" id="A0A1Z5JE89"/>
<feature type="region of interest" description="Disordered" evidence="1">
    <location>
        <begin position="36"/>
        <end position="66"/>
    </location>
</feature>
<evidence type="ECO:0000256" key="1">
    <source>
        <dbReference type="SAM" id="MobiDB-lite"/>
    </source>
</evidence>
<reference evidence="3 4" key="1">
    <citation type="journal article" date="2015" name="Plant Cell">
        <title>Oil accumulation by the oleaginous diatom Fistulifera solaris as revealed by the genome and transcriptome.</title>
        <authorList>
            <person name="Tanaka T."/>
            <person name="Maeda Y."/>
            <person name="Veluchamy A."/>
            <person name="Tanaka M."/>
            <person name="Abida H."/>
            <person name="Marechal E."/>
            <person name="Bowler C."/>
            <person name="Muto M."/>
            <person name="Sunaga Y."/>
            <person name="Tanaka M."/>
            <person name="Yoshino T."/>
            <person name="Taniguchi T."/>
            <person name="Fukuda Y."/>
            <person name="Nemoto M."/>
            <person name="Matsumoto M."/>
            <person name="Wong P.S."/>
            <person name="Aburatani S."/>
            <person name="Fujibuchi W."/>
        </authorList>
    </citation>
    <scope>NUCLEOTIDE SEQUENCE [LARGE SCALE GENOMIC DNA]</scope>
    <source>
        <strain evidence="3 4">JPCC DA0580</strain>
    </source>
</reference>
<sequence>MTETRKNTISNLLNDMKKACRRPLYADIVLQTSQWKIRNQPPRNPPKTNDIPHKSASGISSKPLNDKEEEKSWQRLLAEAAELASFLTEEEHNTVFRLASIMLLGYLLPYSTGNDYYLLEDFRRDYADPAPLDIEKEIIQLPLETRIRKSIRNLPVNEVGDILTDPYHDVAFHDFMTEGLVPLLEARPFPREQIDLLHIFAMLIHPCPTVLFLPRYYERDCSIWRNTCQLVECSYGCHFQTQYRHRVQAIQILAKSLTIPPLPVDSIRPVTALLRGAIPHLQAALHCFAIGAESTYDAHLAYRVKVNLDLQTQNVEIIRDTWDSLLHHFDENSDHGCGACSNRHHHRKCKPDVFDIPEDDEGFCLNTARGQLLSFFIVRSCSTYDTVDPELLYKIVDGLGERIEWQLEGWKRCDEPNNGNDTKRIRLPCLLAALLSAVRHAFLFRPSRLKDEDDDPCATPIECAIELLSHPNAYIAEESAKLLTTAFRQDRDNNISLYAVALFQGIYEMLKGYGDIAQLTELAGVATEQSPQHGLSLMNFLIETPEIESNEQLNRRLQLIVAIATNFPLIASKQMDKLVALMNSIPSNSTSSLFPAFSASRLAHFLPGKEDKNINEIATRILSLDAWSRYKVARHSFVSGNFLEASQFFSSLLEDCSVENHYLWIDSLEQLSSAEAALAARASMGIPEAVEKMQRAVARLQHIRNTKESYHFTISFLRLRLDFLDLTTVLRQLTREMRLTGSFPSKKTRNHVYMLNTIKSFKVLAQRFKTLCWEEGIYFRHYQSRMAVYLNSQMALFLHSFAQMTFADAKSVKQNFSFICDKSIRHPMAVLMREMASAVSEKAESLGRAEILLQLLDGLLMTPVPIPRDILLPKCDYTADIRLLVSSGDREHHIIHACPTVGFEFQVIGRISPNLLHKALDPIAMVSVWFRVSYVAPIDEEDGNKGDEEDEVDTTTIASIPDLSKISPWLGTFCPFSGRFAHEVEGMPFADEGIFLLEAQLGCQDIAGKTWKLQSVPASIQIRVARPR</sequence>
<evidence type="ECO:0000259" key="2">
    <source>
        <dbReference type="Pfam" id="PF24437"/>
    </source>
</evidence>
<proteinExistence type="predicted"/>
<comment type="caution">
    <text evidence="3">The sequence shown here is derived from an EMBL/GenBank/DDBJ whole genome shotgun (WGS) entry which is preliminary data.</text>
</comment>
<feature type="domain" description="Integrator complex subunit 7 helical bundle" evidence="2">
    <location>
        <begin position="645"/>
        <end position="738"/>
    </location>
</feature>
<organism evidence="3 4">
    <name type="scientific">Fistulifera solaris</name>
    <name type="common">Oleaginous diatom</name>
    <dbReference type="NCBI Taxonomy" id="1519565"/>
    <lineage>
        <taxon>Eukaryota</taxon>
        <taxon>Sar</taxon>
        <taxon>Stramenopiles</taxon>
        <taxon>Ochrophyta</taxon>
        <taxon>Bacillariophyta</taxon>
        <taxon>Bacillariophyceae</taxon>
        <taxon>Bacillariophycidae</taxon>
        <taxon>Naviculales</taxon>
        <taxon>Naviculaceae</taxon>
        <taxon>Fistulifera</taxon>
    </lineage>
</organism>
<name>A0A1Z5JE89_FISSO</name>
<dbReference type="InterPro" id="IPR056517">
    <property type="entry name" value="INTS7_HB"/>
</dbReference>
<dbReference type="Proteomes" id="UP000198406">
    <property type="component" value="Unassembled WGS sequence"/>
</dbReference>
<dbReference type="EMBL" id="BDSP01000050">
    <property type="protein sequence ID" value="GAX12313.1"/>
    <property type="molecule type" value="Genomic_DNA"/>
</dbReference>